<sequence>MNLTKSILASTLALSLCGVAVAADEKLEPWQQAQKTEVWEPEPAMVSAPAGGVPSDAVVLVGNGDLSQWEGAKGGAAQWVLNNGEMTVKPGTGSIKTKQSFCDVQLHVEWKTPADNIEGKEGQERNNSGVFLQQRYEIQVLDSYNNRTYSNGQAAALYKQSIPLVNASRPPGQWQTYDIIFSSPEFKDEKRVRPGYVTVLHNGVLVQNHVEIQGASAWIGPPTNEPHGCAPIMLQDHGNPVSFRNMWVRKL</sequence>
<dbReference type="InterPro" id="IPR010496">
    <property type="entry name" value="AL/BT2_dom"/>
</dbReference>
<gene>
    <name evidence="3" type="ORF">H8B19_06575</name>
</gene>
<accession>A0A8J6LXB0</accession>
<evidence type="ECO:0000256" key="1">
    <source>
        <dbReference type="SAM" id="SignalP"/>
    </source>
</evidence>
<feature type="signal peptide" evidence="1">
    <location>
        <begin position="1"/>
        <end position="22"/>
    </location>
</feature>
<dbReference type="Proteomes" id="UP000601768">
    <property type="component" value="Unassembled WGS sequence"/>
</dbReference>
<feature type="chain" id="PRO_5035225073" evidence="1">
    <location>
        <begin position="23"/>
        <end position="251"/>
    </location>
</feature>
<dbReference type="EMBL" id="JACNEP010000004">
    <property type="protein sequence ID" value="MBC3765534.1"/>
    <property type="molecule type" value="Genomic_DNA"/>
</dbReference>
<comment type="caution">
    <text evidence="3">The sequence shown here is derived from an EMBL/GenBank/DDBJ whole genome shotgun (WGS) entry which is preliminary data.</text>
</comment>
<protein>
    <submittedName>
        <fullName evidence="3">DUF1080 domain-containing protein</fullName>
    </submittedName>
</protein>
<dbReference type="Gene3D" id="2.60.120.560">
    <property type="entry name" value="Exo-inulinase, domain 1"/>
    <property type="match status" value="1"/>
</dbReference>
<dbReference type="RefSeq" id="WP_186506008.1">
    <property type="nucleotide sequence ID" value="NZ_JACNEP010000004.1"/>
</dbReference>
<organism evidence="3 4">
    <name type="scientific">Neptunicella marina</name>
    <dbReference type="NCBI Taxonomy" id="2125989"/>
    <lineage>
        <taxon>Bacteria</taxon>
        <taxon>Pseudomonadati</taxon>
        <taxon>Pseudomonadota</taxon>
        <taxon>Gammaproteobacteria</taxon>
        <taxon>Alteromonadales</taxon>
        <taxon>Alteromonadaceae</taxon>
        <taxon>Neptunicella</taxon>
    </lineage>
</organism>
<dbReference type="GO" id="GO:0016787">
    <property type="term" value="F:hydrolase activity"/>
    <property type="evidence" value="ECO:0007669"/>
    <property type="project" value="InterPro"/>
</dbReference>
<dbReference type="AlphaFoldDB" id="A0A8J6LXB0"/>
<name>A0A8J6LXB0_9ALTE</name>
<reference evidence="3" key="1">
    <citation type="journal article" date="2018" name="Int. J. Syst. Evol. Microbiol.">
        <title>Neptunicella marina gen. nov., sp. nov., isolated from surface seawater.</title>
        <authorList>
            <person name="Liu X."/>
            <person name="Lai Q."/>
            <person name="Du Y."/>
            <person name="Zhang X."/>
            <person name="Liu Z."/>
            <person name="Sun F."/>
            <person name="Shao Z."/>
        </authorList>
    </citation>
    <scope>NUCLEOTIDE SEQUENCE</scope>
    <source>
        <strain evidence="3">S27-2</strain>
    </source>
</reference>
<evidence type="ECO:0000313" key="4">
    <source>
        <dbReference type="Proteomes" id="UP000601768"/>
    </source>
</evidence>
<proteinExistence type="predicted"/>
<keyword evidence="1" id="KW-0732">Signal</keyword>
<evidence type="ECO:0000313" key="3">
    <source>
        <dbReference type="EMBL" id="MBC3765534.1"/>
    </source>
</evidence>
<feature type="domain" description="3-keto-alpha-glucoside-1,2-lyase/3-keto-2-hydroxy-glucal hydratase" evidence="2">
    <location>
        <begin position="59"/>
        <end position="249"/>
    </location>
</feature>
<dbReference type="Pfam" id="PF06439">
    <property type="entry name" value="3keto-disac_hyd"/>
    <property type="match status" value="1"/>
</dbReference>
<reference evidence="3" key="2">
    <citation type="submission" date="2020-08" db="EMBL/GenBank/DDBJ databases">
        <authorList>
            <person name="Lai Q."/>
        </authorList>
    </citation>
    <scope>NUCLEOTIDE SEQUENCE</scope>
    <source>
        <strain evidence="3">S27-2</strain>
    </source>
</reference>
<keyword evidence="4" id="KW-1185">Reference proteome</keyword>
<evidence type="ECO:0000259" key="2">
    <source>
        <dbReference type="Pfam" id="PF06439"/>
    </source>
</evidence>